<protein>
    <recommendedName>
        <fullName evidence="1">DUF7919 domain-containing protein</fullName>
    </recommendedName>
</protein>
<evidence type="ECO:0000313" key="2">
    <source>
        <dbReference type="EMBL" id="MVN87885.1"/>
    </source>
</evidence>
<evidence type="ECO:0000313" key="3">
    <source>
        <dbReference type="Proteomes" id="UP000483286"/>
    </source>
</evidence>
<dbReference type="EMBL" id="WQLB01000020">
    <property type="protein sequence ID" value="MVN87885.1"/>
    <property type="molecule type" value="Genomic_DNA"/>
</dbReference>
<proteinExistence type="predicted"/>
<reference evidence="2 3" key="1">
    <citation type="submission" date="2019-12" db="EMBL/GenBank/DDBJ databases">
        <title>Deinococcus sp. HMF7620 Genome sequencing and assembly.</title>
        <authorList>
            <person name="Kang H."/>
            <person name="Kim H."/>
            <person name="Joh K."/>
        </authorList>
    </citation>
    <scope>NUCLEOTIDE SEQUENCE [LARGE SCALE GENOMIC DNA]</scope>
    <source>
        <strain evidence="2 3">HMF7620</strain>
    </source>
</reference>
<keyword evidence="3" id="KW-1185">Reference proteome</keyword>
<gene>
    <name evidence="2" type="ORF">GO986_14075</name>
</gene>
<dbReference type="Proteomes" id="UP000483286">
    <property type="component" value="Unassembled WGS sequence"/>
</dbReference>
<dbReference type="AlphaFoldDB" id="A0A7C9M7H1"/>
<sequence length="165" mass="17866">MAVFKDLSPLTYFGKGAAEVLVAVGWLGRNSAFTRSDVDFAFMTALVTHLQSPWQPVAAGGFHRCELCRLNEAPPSLLYQGTRFFLGSSNLFIPNDGKIFCAPSLSAHSIDAHDYRPPGIFMQAVLACPPMTSMAYRKRLLACGGGQLLPSRRAAERGKNVDGEG</sequence>
<dbReference type="InterPro" id="IPR057679">
    <property type="entry name" value="DUF7919"/>
</dbReference>
<accession>A0A7C9M7H1</accession>
<dbReference type="Pfam" id="PF25535">
    <property type="entry name" value="DUF7919"/>
    <property type="match status" value="1"/>
</dbReference>
<feature type="domain" description="DUF7919" evidence="1">
    <location>
        <begin position="3"/>
        <end position="126"/>
    </location>
</feature>
<dbReference type="RefSeq" id="WP_157459947.1">
    <property type="nucleotide sequence ID" value="NZ_WQLB01000020.1"/>
</dbReference>
<comment type="caution">
    <text evidence="2">The sequence shown here is derived from an EMBL/GenBank/DDBJ whole genome shotgun (WGS) entry which is preliminary data.</text>
</comment>
<name>A0A7C9M7H1_9DEIO</name>
<evidence type="ECO:0000259" key="1">
    <source>
        <dbReference type="Pfam" id="PF25535"/>
    </source>
</evidence>
<organism evidence="2 3">
    <name type="scientific">Deinococcus arboris</name>
    <dbReference type="NCBI Taxonomy" id="2682977"/>
    <lineage>
        <taxon>Bacteria</taxon>
        <taxon>Thermotogati</taxon>
        <taxon>Deinococcota</taxon>
        <taxon>Deinococci</taxon>
        <taxon>Deinococcales</taxon>
        <taxon>Deinococcaceae</taxon>
        <taxon>Deinococcus</taxon>
    </lineage>
</organism>